<evidence type="ECO:0000256" key="3">
    <source>
        <dbReference type="ARBA" id="ARBA00023203"/>
    </source>
</evidence>
<feature type="region of interest" description="Disordered" evidence="6">
    <location>
        <begin position="361"/>
        <end position="387"/>
    </location>
</feature>
<keyword evidence="2" id="KW-0677">Repeat</keyword>
<comment type="similarity">
    <text evidence="1">Belongs to the phosphatase and actin regulator family.</text>
</comment>
<dbReference type="GO" id="GO:0030036">
    <property type="term" value="P:actin cytoskeleton organization"/>
    <property type="evidence" value="ECO:0007669"/>
    <property type="project" value="TreeGrafter"/>
</dbReference>
<evidence type="ECO:0000256" key="2">
    <source>
        <dbReference type="ARBA" id="ARBA00022737"/>
    </source>
</evidence>
<evidence type="ECO:0000256" key="1">
    <source>
        <dbReference type="ARBA" id="ARBA00009795"/>
    </source>
</evidence>
<keyword evidence="5" id="KW-0175">Coiled coil</keyword>
<proteinExistence type="inferred from homology"/>
<feature type="compositionally biased region" description="Pro residues" evidence="6">
    <location>
        <begin position="1"/>
        <end position="12"/>
    </location>
</feature>
<dbReference type="InterPro" id="IPR004018">
    <property type="entry name" value="RPEL_repeat"/>
</dbReference>
<dbReference type="PANTHER" id="PTHR12751:SF18">
    <property type="entry name" value="PHOSPHATASE AND ACTIN REGULATOR 1"/>
    <property type="match status" value="1"/>
</dbReference>
<feature type="region of interest" description="Disordered" evidence="6">
    <location>
        <begin position="1"/>
        <end position="24"/>
    </location>
</feature>
<name>A0A183SMR9_SCHSO</name>
<sequence length="567" mass="61575">LNSCAVPPPPPSLRATPKANSNSVSLNRHFSEVNRLDSSVHETEAATSPSSSIIAYPLSADCRLSDENPIQTCLLLALVGLYVLIARLCYHKIVMQGFLSPSSSEGLIESPVSATPTSLSSSAPPARTARPRGGGGGGLLPAESDGHVRLGAAPSTPPAPASEPPKPSPRTPLPALQQHPLADGQAHLTGACSSVIFVAAAATLPSPGTLESVHATNFAVASTKPTIGRRPCEQSDANVRCRCQDLGCMTGNQDVPLESLFRKLAVHCSTPPTPLSRKNLRRTPPSRSSLFDSRAAQAKSQHTSGTPKFTDLDSPQCAASSSSAAATNASSCATVSKMRSPPSRAPGAVVSQLSARFSGGLGAFPSSDSDSDDDNDDNDCGGFRINGALRPTNTVEELVLQRRRQSDLWLRRSDQLARFLERRPNPSELLSKNILPSRTPQMQQELRVSIEAQLERRLSRRPTIIELEQKNILHADTEEARKKEKEEKKRVLSRNLSFRPTVAELRSRRILRFNDYVEVTEADAYDRRTDKPWTRLTPKDKADIRKELNEFKAKEMDVHAESRQFTR</sequence>
<evidence type="ECO:0000256" key="4">
    <source>
        <dbReference type="PROSITE-ProRule" id="PRU00401"/>
    </source>
</evidence>
<feature type="region of interest" description="Disordered" evidence="6">
    <location>
        <begin position="105"/>
        <end position="177"/>
    </location>
</feature>
<evidence type="ECO:0000256" key="5">
    <source>
        <dbReference type="SAM" id="Coils"/>
    </source>
</evidence>
<evidence type="ECO:0000256" key="6">
    <source>
        <dbReference type="SAM" id="MobiDB-lite"/>
    </source>
</evidence>
<dbReference type="GO" id="GO:0003779">
    <property type="term" value="F:actin binding"/>
    <property type="evidence" value="ECO:0007669"/>
    <property type="project" value="UniProtKB-KW"/>
</dbReference>
<accession>A0A183SMR9</accession>
<feature type="compositionally biased region" description="Polar residues" evidence="6">
    <location>
        <begin position="298"/>
        <end position="307"/>
    </location>
</feature>
<feature type="coiled-coil region" evidence="5">
    <location>
        <begin position="467"/>
        <end position="495"/>
    </location>
</feature>
<dbReference type="Pfam" id="PF02755">
    <property type="entry name" value="RPEL"/>
    <property type="match status" value="1"/>
</dbReference>
<reference evidence="7" key="1">
    <citation type="submission" date="2016-06" db="UniProtKB">
        <authorList>
            <consortium name="WormBaseParasite"/>
        </authorList>
    </citation>
    <scope>IDENTIFICATION</scope>
</reference>
<dbReference type="PANTHER" id="PTHR12751">
    <property type="entry name" value="PHOSPHATASE AND ACTIN REGULATOR PHACTR"/>
    <property type="match status" value="1"/>
</dbReference>
<dbReference type="AlphaFoldDB" id="A0A183SMR9"/>
<feature type="region of interest" description="Disordered" evidence="6">
    <location>
        <begin position="272"/>
        <end position="318"/>
    </location>
</feature>
<evidence type="ECO:0000313" key="7">
    <source>
        <dbReference type="WBParaSite" id="SSLN_0000569601-mRNA-1"/>
    </source>
</evidence>
<feature type="repeat" description="RPEL" evidence="4">
    <location>
        <begin position="452"/>
        <end position="477"/>
    </location>
</feature>
<dbReference type="Gene3D" id="6.10.140.1750">
    <property type="match status" value="1"/>
</dbReference>
<organism evidence="7">
    <name type="scientific">Schistocephalus solidus</name>
    <name type="common">Tapeworm</name>
    <dbReference type="NCBI Taxonomy" id="70667"/>
    <lineage>
        <taxon>Eukaryota</taxon>
        <taxon>Metazoa</taxon>
        <taxon>Spiralia</taxon>
        <taxon>Lophotrochozoa</taxon>
        <taxon>Platyhelminthes</taxon>
        <taxon>Cestoda</taxon>
        <taxon>Eucestoda</taxon>
        <taxon>Diphyllobothriidea</taxon>
        <taxon>Diphyllobothriidae</taxon>
        <taxon>Schistocephalus</taxon>
    </lineage>
</organism>
<dbReference type="WBParaSite" id="SSLN_0000569601-mRNA-1">
    <property type="protein sequence ID" value="SSLN_0000569601-mRNA-1"/>
    <property type="gene ID" value="SSLN_0000569601"/>
</dbReference>
<dbReference type="SMART" id="SM00707">
    <property type="entry name" value="RPEL"/>
    <property type="match status" value="3"/>
</dbReference>
<feature type="compositionally biased region" description="Acidic residues" evidence="6">
    <location>
        <begin position="369"/>
        <end position="379"/>
    </location>
</feature>
<protein>
    <submittedName>
        <fullName evidence="7">Phosphatase and actin regulator 1</fullName>
    </submittedName>
</protein>
<feature type="compositionally biased region" description="Pro residues" evidence="6">
    <location>
        <begin position="155"/>
        <end position="172"/>
    </location>
</feature>
<feature type="compositionally biased region" description="Low complexity" evidence="6">
    <location>
        <begin position="113"/>
        <end position="128"/>
    </location>
</feature>
<keyword evidence="3" id="KW-0009">Actin-binding</keyword>
<dbReference type="Gene3D" id="6.10.140.2130">
    <property type="match status" value="1"/>
</dbReference>
<feature type="repeat" description="RPEL" evidence="4">
    <location>
        <begin position="414"/>
        <end position="439"/>
    </location>
</feature>
<dbReference type="PROSITE" id="PS51073">
    <property type="entry name" value="RPEL"/>
    <property type="match status" value="2"/>
</dbReference>